<dbReference type="EMBL" id="CP031001">
    <property type="protein sequence ID" value="QHN75640.1"/>
    <property type="molecule type" value="Genomic_DNA"/>
</dbReference>
<evidence type="ECO:0000313" key="2">
    <source>
        <dbReference type="EMBL" id="QHN75640.1"/>
    </source>
</evidence>
<evidence type="ECO:0000256" key="1">
    <source>
        <dbReference type="SAM" id="MobiDB-lite"/>
    </source>
</evidence>
<dbReference type="AlphaFoldDB" id="A0A6B9V2R5"/>
<gene>
    <name evidence="2" type="ORF">DS421_19g636990</name>
</gene>
<organism evidence="2 3">
    <name type="scientific">Arachis hypogaea</name>
    <name type="common">Peanut</name>
    <dbReference type="NCBI Taxonomy" id="3818"/>
    <lineage>
        <taxon>Eukaryota</taxon>
        <taxon>Viridiplantae</taxon>
        <taxon>Streptophyta</taxon>
        <taxon>Embryophyta</taxon>
        <taxon>Tracheophyta</taxon>
        <taxon>Spermatophyta</taxon>
        <taxon>Magnoliopsida</taxon>
        <taxon>eudicotyledons</taxon>
        <taxon>Gunneridae</taxon>
        <taxon>Pentapetalae</taxon>
        <taxon>rosids</taxon>
        <taxon>fabids</taxon>
        <taxon>Fabales</taxon>
        <taxon>Fabaceae</taxon>
        <taxon>Papilionoideae</taxon>
        <taxon>50 kb inversion clade</taxon>
        <taxon>dalbergioids sensu lato</taxon>
        <taxon>Dalbergieae</taxon>
        <taxon>Pterocarpus clade</taxon>
        <taxon>Arachis</taxon>
    </lineage>
</organism>
<name>A0A6B9V2R5_ARAHY</name>
<sequence>MEVCKQREDAPFYPEPPREGSLPSSPATIAAVRAFVSHRQICRRERNRTRVKREVVAGRFCRRWNSAAAAAMAAAKKRQGGTSAAVLFMSPFGCTWTKSSLPPELNCSCHYPDFRDYR</sequence>
<protein>
    <submittedName>
        <fullName evidence="2">Uncharacterized protein</fullName>
    </submittedName>
</protein>
<evidence type="ECO:0000313" key="3">
    <source>
        <dbReference type="Proteomes" id="UP000464620"/>
    </source>
</evidence>
<proteinExistence type="predicted"/>
<dbReference type="Proteomes" id="UP000464620">
    <property type="component" value="Chromosome B09"/>
</dbReference>
<feature type="compositionally biased region" description="Basic and acidic residues" evidence="1">
    <location>
        <begin position="1"/>
        <end position="10"/>
    </location>
</feature>
<reference evidence="2 3" key="1">
    <citation type="submission" date="2020-01" db="EMBL/GenBank/DDBJ databases">
        <title>Genome sequence of Arachis hypogaea, cultivar Shitouqi.</title>
        <authorList>
            <person name="Zhuang W."/>
            <person name="Chen H."/>
            <person name="Varshney R."/>
            <person name="Wang D."/>
            <person name="Ming R."/>
        </authorList>
    </citation>
    <scope>NUCLEOTIDE SEQUENCE [LARGE SCALE GENOMIC DNA]</scope>
    <source>
        <tissue evidence="2">Young leaf</tissue>
    </source>
</reference>
<feature type="region of interest" description="Disordered" evidence="1">
    <location>
        <begin position="1"/>
        <end position="24"/>
    </location>
</feature>
<accession>A0A6B9V2R5</accession>